<dbReference type="InterPro" id="IPR002376">
    <property type="entry name" value="Formyl_transf_N"/>
</dbReference>
<evidence type="ECO:0000313" key="8">
    <source>
        <dbReference type="EMBL" id="CEA03721.1"/>
    </source>
</evidence>
<dbReference type="PANTHER" id="PTHR43369">
    <property type="entry name" value="PHOSPHORIBOSYLGLYCINAMIDE FORMYLTRANSFERASE"/>
    <property type="match status" value="1"/>
</dbReference>
<dbReference type="Gene3D" id="3.40.50.170">
    <property type="entry name" value="Formyl transferase, N-terminal domain"/>
    <property type="match status" value="1"/>
</dbReference>
<comment type="catalytic activity">
    <reaction evidence="5 6">
        <text>N(1)-(5-phospho-beta-D-ribosyl)glycinamide + (6R)-10-formyltetrahydrofolate = N(2)-formyl-N(1)-(5-phospho-beta-D-ribosyl)glycinamide + (6S)-5,6,7,8-tetrahydrofolate + H(+)</text>
        <dbReference type="Rhea" id="RHEA:15053"/>
        <dbReference type="ChEBI" id="CHEBI:15378"/>
        <dbReference type="ChEBI" id="CHEBI:57453"/>
        <dbReference type="ChEBI" id="CHEBI:143788"/>
        <dbReference type="ChEBI" id="CHEBI:147286"/>
        <dbReference type="ChEBI" id="CHEBI:195366"/>
        <dbReference type="EC" id="2.1.2.2"/>
    </reaction>
</comment>
<dbReference type="Proteomes" id="UP000044136">
    <property type="component" value="Unassembled WGS sequence"/>
</dbReference>
<feature type="site" description="Raises pKa of active site His" evidence="6">
    <location>
        <position position="144"/>
    </location>
</feature>
<dbReference type="EMBL" id="CCSE01000001">
    <property type="protein sequence ID" value="CEA03721.1"/>
    <property type="molecule type" value="Genomic_DNA"/>
</dbReference>
<sequence>MVSNVAVFASGGGSNFENLALKSAAAGIEIQVLIADSPDAFAVKRAEKLNIPSVIVDRSAYAGKHEFEKGIREALSEFDIEYIVLAGFMRILSAEFINDFKDRIINLHPSLLPSFKGRNGIEDAFNYGVKVTGVTVHYVDAGIDTGKIIAQAAVIIEDDDTLESLEQKIHQTEYELYPEALKKVLDRRV</sequence>
<comment type="function">
    <text evidence="6">Catalyzes the transfer of a formyl group from 10-formyltetrahydrofolate to 5-phospho-ribosyl-glycinamide (GAR), producing 5-phospho-ribosyl-N-formylglycinamide (FGAR) and tetrahydrofolate.</text>
</comment>
<dbReference type="GO" id="GO:0006189">
    <property type="term" value="P:'de novo' IMP biosynthetic process"/>
    <property type="evidence" value="ECO:0007669"/>
    <property type="project" value="UniProtKB-UniRule"/>
</dbReference>
<reference evidence="8 9" key="1">
    <citation type="submission" date="2014-07" db="EMBL/GenBank/DDBJ databases">
        <authorList>
            <person name="Urmite Genomes Urmite Genomes"/>
        </authorList>
    </citation>
    <scope>NUCLEOTIDE SEQUENCE [LARGE SCALE GENOMIC DNA]</scope>
    <source>
        <strain evidence="8 9">13MG44_air</strain>
    </source>
</reference>
<dbReference type="HAMAP" id="MF_01930">
    <property type="entry name" value="PurN"/>
    <property type="match status" value="1"/>
</dbReference>
<comment type="similarity">
    <text evidence="4 6">Belongs to the GART family.</text>
</comment>
<accession>A0A078MGD9</accession>
<evidence type="ECO:0000256" key="2">
    <source>
        <dbReference type="ARBA" id="ARBA00022679"/>
    </source>
</evidence>
<feature type="active site" description="Proton donor" evidence="6">
    <location>
        <position position="108"/>
    </location>
</feature>
<dbReference type="UniPathway" id="UPA00074">
    <property type="reaction ID" value="UER00126"/>
</dbReference>
<evidence type="ECO:0000256" key="5">
    <source>
        <dbReference type="ARBA" id="ARBA00047664"/>
    </source>
</evidence>
<evidence type="ECO:0000256" key="3">
    <source>
        <dbReference type="ARBA" id="ARBA00022755"/>
    </source>
</evidence>
<evidence type="ECO:0000256" key="1">
    <source>
        <dbReference type="ARBA" id="ARBA00005054"/>
    </source>
</evidence>
<feature type="binding site" evidence="6">
    <location>
        <position position="64"/>
    </location>
    <ligand>
        <name>(6R)-10-formyltetrahydrofolate</name>
        <dbReference type="ChEBI" id="CHEBI:195366"/>
    </ligand>
</feature>
<keyword evidence="2 6" id="KW-0808">Transferase</keyword>
<dbReference type="eggNOG" id="COG0299">
    <property type="taxonomic scope" value="Bacteria"/>
</dbReference>
<gene>
    <name evidence="6 8" type="primary">purN</name>
    <name evidence="8" type="ORF">BN1048_02186</name>
</gene>
<dbReference type="InterPro" id="IPR001555">
    <property type="entry name" value="GART_AS"/>
</dbReference>
<dbReference type="GO" id="GO:0004644">
    <property type="term" value="F:phosphoribosylglycinamide formyltransferase activity"/>
    <property type="evidence" value="ECO:0007669"/>
    <property type="project" value="UniProtKB-UniRule"/>
</dbReference>
<feature type="binding site" evidence="6">
    <location>
        <begin position="89"/>
        <end position="92"/>
    </location>
    <ligand>
        <name>(6R)-10-formyltetrahydrofolate</name>
        <dbReference type="ChEBI" id="CHEBI:195366"/>
    </ligand>
</feature>
<evidence type="ECO:0000259" key="7">
    <source>
        <dbReference type="Pfam" id="PF00551"/>
    </source>
</evidence>
<comment type="pathway">
    <text evidence="1 6">Purine metabolism; IMP biosynthesis via de novo pathway; N(2)-formyl-N(1)-(5-phospho-D-ribosyl)glycinamide from N(1)-(5-phospho-D-ribosyl)glycinamide (10-formyl THF route): step 1/1.</text>
</comment>
<proteinExistence type="inferred from homology"/>
<dbReference type="CDD" id="cd08645">
    <property type="entry name" value="FMT_core_GART"/>
    <property type="match status" value="1"/>
</dbReference>
<keyword evidence="3 6" id="KW-0658">Purine biosynthesis</keyword>
<feature type="domain" description="Formyl transferase N-terminal" evidence="7">
    <location>
        <begin position="4"/>
        <end position="181"/>
    </location>
</feature>
<evidence type="ECO:0000256" key="4">
    <source>
        <dbReference type="ARBA" id="ARBA00038440"/>
    </source>
</evidence>
<dbReference type="AlphaFoldDB" id="A0A078MGD9"/>
<keyword evidence="9" id="KW-1185">Reference proteome</keyword>
<dbReference type="Pfam" id="PF00551">
    <property type="entry name" value="Formyl_trans_N"/>
    <property type="match status" value="1"/>
</dbReference>
<name>A0A078MGD9_9STAP</name>
<dbReference type="HOGENOM" id="CLU_038395_1_3_9"/>
<dbReference type="RefSeq" id="WP_035811176.1">
    <property type="nucleotide sequence ID" value="NZ_CCSE01000001.1"/>
</dbReference>
<feature type="binding site" evidence="6">
    <location>
        <begin position="13"/>
        <end position="15"/>
    </location>
    <ligand>
        <name>N(1)-(5-phospho-beta-D-ribosyl)glycinamide</name>
        <dbReference type="ChEBI" id="CHEBI:143788"/>
    </ligand>
</feature>
<dbReference type="SUPFAM" id="SSF53328">
    <property type="entry name" value="Formyltransferase"/>
    <property type="match status" value="1"/>
</dbReference>
<organism evidence="8 9">
    <name type="scientific">Jeotgalicoccus saudimassiliensis</name>
    <dbReference type="NCBI Taxonomy" id="1461582"/>
    <lineage>
        <taxon>Bacteria</taxon>
        <taxon>Bacillati</taxon>
        <taxon>Bacillota</taxon>
        <taxon>Bacilli</taxon>
        <taxon>Bacillales</taxon>
        <taxon>Staphylococcaceae</taxon>
        <taxon>Jeotgalicoccus</taxon>
    </lineage>
</organism>
<evidence type="ECO:0000256" key="6">
    <source>
        <dbReference type="HAMAP-Rule" id="MF_01930"/>
    </source>
</evidence>
<dbReference type="EC" id="2.1.2.2" evidence="6"/>
<dbReference type="GO" id="GO:0005829">
    <property type="term" value="C:cytosol"/>
    <property type="evidence" value="ECO:0007669"/>
    <property type="project" value="TreeGrafter"/>
</dbReference>
<evidence type="ECO:0000313" key="9">
    <source>
        <dbReference type="Proteomes" id="UP000044136"/>
    </source>
</evidence>
<dbReference type="PANTHER" id="PTHR43369:SF2">
    <property type="entry name" value="PHOSPHORIBOSYLGLYCINAMIDE FORMYLTRANSFERASE"/>
    <property type="match status" value="1"/>
</dbReference>
<dbReference type="InterPro" id="IPR004607">
    <property type="entry name" value="GART"/>
</dbReference>
<dbReference type="InterPro" id="IPR036477">
    <property type="entry name" value="Formyl_transf_N_sf"/>
</dbReference>
<dbReference type="PROSITE" id="PS00373">
    <property type="entry name" value="GART"/>
    <property type="match status" value="1"/>
</dbReference>
<feature type="binding site" evidence="6">
    <location>
        <position position="106"/>
    </location>
    <ligand>
        <name>(6R)-10-formyltetrahydrofolate</name>
        <dbReference type="ChEBI" id="CHEBI:195366"/>
    </ligand>
</feature>
<dbReference type="OrthoDB" id="9806170at2"/>
<dbReference type="STRING" id="1461582.BN1048_02186"/>
<dbReference type="NCBIfam" id="TIGR00639">
    <property type="entry name" value="PurN"/>
    <property type="match status" value="1"/>
</dbReference>
<protein>
    <recommendedName>
        <fullName evidence="6">Phosphoribosylglycinamide formyltransferase</fullName>
        <ecNumber evidence="6">2.1.2.2</ecNumber>
    </recommendedName>
    <alternativeName>
        <fullName evidence="6">5'-phosphoribosylglycinamide transformylase</fullName>
    </alternativeName>
    <alternativeName>
        <fullName evidence="6">GAR transformylase</fullName>
        <shortName evidence="6">GART</shortName>
    </alternativeName>
</protein>